<dbReference type="InterPro" id="IPR000073">
    <property type="entry name" value="AB_hydrolase_1"/>
</dbReference>
<comment type="catalytic activity">
    <reaction evidence="13">
        <text>cyclohexanecarbaldehyde + hydrogen cyanide = (2S)-2-cyclohexyl-2-hydroxyacetonitrile</text>
        <dbReference type="Rhea" id="RHEA:77423"/>
        <dbReference type="ChEBI" id="CHEBI:18407"/>
        <dbReference type="ChEBI" id="CHEBI:197359"/>
        <dbReference type="ChEBI" id="CHEBI:197360"/>
    </reaction>
</comment>
<evidence type="ECO:0000256" key="14">
    <source>
        <dbReference type="ARBA" id="ARBA00052826"/>
    </source>
</evidence>
<evidence type="ECO:0000256" key="8">
    <source>
        <dbReference type="ARBA" id="ARBA00051735"/>
    </source>
</evidence>
<evidence type="ECO:0000256" key="2">
    <source>
        <dbReference type="ARBA" id="ARBA00050104"/>
    </source>
</evidence>
<dbReference type="PROSITE" id="PS51375">
    <property type="entry name" value="PPR"/>
    <property type="match status" value="7"/>
</dbReference>
<dbReference type="EC" id="4.1.2.47" evidence="16"/>
<dbReference type="FunFam" id="1.25.40.10:FF:002168">
    <property type="entry name" value="Pentatricopeptide repeat-containing protein At3g50420"/>
    <property type="match status" value="1"/>
</dbReference>
<dbReference type="ExpressionAtlas" id="A0A0R0HJA9">
    <property type="expression patterns" value="baseline and differential"/>
</dbReference>
<keyword evidence="25" id="KW-1185">Reference proteome</keyword>
<dbReference type="Gene3D" id="3.40.50.1820">
    <property type="entry name" value="alpha/beta hydrolase"/>
    <property type="match status" value="1"/>
</dbReference>
<comment type="catalytic activity">
    <reaction evidence="14">
        <text>an aromatic (S)-hydroxynitrile = an aromatic aldehyde + hydrogen cyanide</text>
        <dbReference type="Rhea" id="RHEA:54660"/>
        <dbReference type="ChEBI" id="CHEBI:18407"/>
        <dbReference type="ChEBI" id="CHEBI:33855"/>
        <dbReference type="ChEBI" id="CHEBI:138306"/>
        <dbReference type="EC" id="4.1.2.47"/>
    </reaction>
</comment>
<evidence type="ECO:0000256" key="9">
    <source>
        <dbReference type="ARBA" id="ARBA00051977"/>
    </source>
</evidence>
<keyword evidence="1" id="KW-0677">Repeat</keyword>
<dbReference type="Pfam" id="PF12697">
    <property type="entry name" value="Abhydrolase_6"/>
    <property type="match status" value="1"/>
</dbReference>
<dbReference type="OMA" id="NIHMFTS"/>
<accession>A0A0R0HJA9</accession>
<dbReference type="Pfam" id="PF01535">
    <property type="entry name" value="PPR"/>
    <property type="match status" value="5"/>
</dbReference>
<dbReference type="Pfam" id="PF13041">
    <property type="entry name" value="PPR_2"/>
    <property type="match status" value="4"/>
</dbReference>
<evidence type="ECO:0000256" key="13">
    <source>
        <dbReference type="ARBA" id="ARBA00052609"/>
    </source>
</evidence>
<dbReference type="PANTHER" id="PTHR24015">
    <property type="entry name" value="OS07G0578800 PROTEIN-RELATED"/>
    <property type="match status" value="1"/>
</dbReference>
<comment type="catalytic activity">
    <reaction evidence="10">
        <text>2-methylpropanal + hydrogen cyanide = (2S)-2-hydroxy-3-methylbutanenitrile</text>
        <dbReference type="Rhea" id="RHEA:77403"/>
        <dbReference type="ChEBI" id="CHEBI:18407"/>
        <dbReference type="ChEBI" id="CHEBI:48943"/>
        <dbReference type="ChEBI" id="CHEBI:197354"/>
    </reaction>
</comment>
<comment type="catalytic activity">
    <reaction evidence="7">
        <text>butan-2-one + hydrogen cyanide = 2-hydroxy-2-methylbutanenitrile</text>
        <dbReference type="Rhea" id="RHEA:77467"/>
        <dbReference type="ChEBI" id="CHEBI:18407"/>
        <dbReference type="ChEBI" id="CHEBI:28398"/>
        <dbReference type="ChEBI" id="CHEBI:60954"/>
    </reaction>
    <physiologicalReaction direction="right-to-left" evidence="7">
        <dbReference type="Rhea" id="RHEA:77469"/>
    </physiologicalReaction>
</comment>
<evidence type="ECO:0000256" key="3">
    <source>
        <dbReference type="ARBA" id="ARBA00050241"/>
    </source>
</evidence>
<reference evidence="23 24" key="1">
    <citation type="journal article" date="2010" name="Nature">
        <title>Genome sequence of the palaeopolyploid soybean.</title>
        <authorList>
            <person name="Schmutz J."/>
            <person name="Cannon S.B."/>
            <person name="Schlueter J."/>
            <person name="Ma J."/>
            <person name="Mitros T."/>
            <person name="Nelson W."/>
            <person name="Hyten D.L."/>
            <person name="Song Q."/>
            <person name="Thelen J.J."/>
            <person name="Cheng J."/>
            <person name="Xu D."/>
            <person name="Hellsten U."/>
            <person name="May G.D."/>
            <person name="Yu Y."/>
            <person name="Sakurai T."/>
            <person name="Umezawa T."/>
            <person name="Bhattacharyya M.K."/>
            <person name="Sandhu D."/>
            <person name="Valliyodan B."/>
            <person name="Lindquist E."/>
            <person name="Peto M."/>
            <person name="Grant D."/>
            <person name="Shu S."/>
            <person name="Goodstein D."/>
            <person name="Barry K."/>
            <person name="Futrell-Griggs M."/>
            <person name="Abernathy B."/>
            <person name="Du J."/>
            <person name="Tian Z."/>
            <person name="Zhu L."/>
            <person name="Gill N."/>
            <person name="Joshi T."/>
            <person name="Libault M."/>
            <person name="Sethuraman A."/>
            <person name="Zhang X.-C."/>
            <person name="Shinozaki K."/>
            <person name="Nguyen H.T."/>
            <person name="Wing R.A."/>
            <person name="Cregan P."/>
            <person name="Specht J."/>
            <person name="Grimwood J."/>
            <person name="Rokhsar D."/>
            <person name="Stacey G."/>
            <person name="Shoemaker R.C."/>
            <person name="Jackson S.A."/>
        </authorList>
    </citation>
    <scope>NUCLEOTIDE SEQUENCE</scope>
    <source>
        <strain evidence="24">cv. Williams 82</strain>
        <tissue evidence="23">Callus</tissue>
    </source>
</reference>
<dbReference type="InterPro" id="IPR029058">
    <property type="entry name" value="AB_hydrolase_fold"/>
</dbReference>
<evidence type="ECO:0000256" key="18">
    <source>
        <dbReference type="ARBA" id="ARBA00076040"/>
    </source>
</evidence>
<dbReference type="FunFam" id="1.25.40.10:FF:000343">
    <property type="entry name" value="Pentatricopeptide repeat-containing protein At3g58590"/>
    <property type="match status" value="1"/>
</dbReference>
<dbReference type="FunFam" id="3.40.50.1820:FF:000051">
    <property type="entry name" value="(S)-hydroxynitrile lyase"/>
    <property type="match status" value="1"/>
</dbReference>
<proteinExistence type="inferred from homology"/>
<feature type="repeat" description="PPR" evidence="21">
    <location>
        <begin position="344"/>
        <end position="380"/>
    </location>
</feature>
<evidence type="ECO:0000256" key="12">
    <source>
        <dbReference type="ARBA" id="ARBA00052600"/>
    </source>
</evidence>
<evidence type="ECO:0000313" key="23">
    <source>
        <dbReference type="EMBL" id="KRH28530.1"/>
    </source>
</evidence>
<comment type="catalytic activity">
    <reaction evidence="12">
        <text>2,2-dimethylpropanal + hydrogen cyanide = (2S)-2-hydroxy-3,3-dimethylbutanenitrile</text>
        <dbReference type="Rhea" id="RHEA:77407"/>
        <dbReference type="ChEBI" id="CHEBI:18407"/>
        <dbReference type="ChEBI" id="CHEBI:141557"/>
        <dbReference type="ChEBI" id="CHEBI:197355"/>
    </reaction>
</comment>
<sequence>MSKKQREQNHFVLVHGIGHGAWCWYKLKPLLESAGHKVTVLDLAASGIDTHDIEDIHTFSEYSKPLLDLLASLAPNEKVVLVGHSFGGISIALAMDKFPEKISLGIFLTAFVPDTQHKPSHVLEEYIDRYPYTGWMDTELWNSGGKTTLLFGIKFLSTKFYQLCSTEDLELVKTLRRKGSLFAEDLSKAENFSKEKDGSVPSAYIISNEDLVIPKEYQQWMIQNAGIDVVREIKGSDHMVMLSKPHKLCLSLLEIADKQIYVCNNYMNKACFCVAEGHALSLLQKCSTVTSLREARQLHALILTTTTAFTSQSPFVYNNILSMYARCGSLTDSHLVFDKMPRRTIVSYNALLAAYSRASPNHAISALELYTQMVTNGLRPSSTTFTSLLQASSLLEHWWFGSSLHAKGFKLGLNDICLQTSLLNMYSNCGDLSSAELVFWDMVDRDHVAWNSLIMGYLKNNKIEEGIWLFIKMMSVGFAPTQFTYCMVLNSCSRLKDYRSGRLIHAHVIVRNVSLDLHLQNALVDMYCNAGNMQTAYRIFSRMENPDLVSWNSMIAGYSENEDGEKAMNLFVQLQEMCFPKPDDYTYAGIISATGVFPSSSYGKSLHAEVIKTGFERSVFVGSTLVSMYFKNHESDAAWRVFCSISVKDVVLWTEMITGYSKMTDGICAIRCFFQMVHEGHEVDDYVLSGVVNACANLAVLRQGEIIHCYAVKLGYDVEMSVSGSLIDMYAKNGSLEAAYLVFSQVSEPDLKCWNSMLGGYSHHGMVEEALQVFEEILKQGLIPDQVTFLSLLSACSHSRLVEQGKFLWNYMNSIGLIPGLKHYSCMVTLFSRAALLEEAEEIINKSPYIEDNLELWRTLLSACVINKNFKVGIHAAEEVLRLKAEDGPTLVLLSNLYAAARKWDKVAEIRRNMRGLMLDKYPGLSWIEAKNDIHVFSSGDQSHPKADEVHAELHRLKRNMIRTENDDKETQNACYISCRD</sequence>
<dbReference type="SUPFAM" id="SSF53474">
    <property type="entry name" value="alpha/beta-Hydrolases"/>
    <property type="match status" value="1"/>
</dbReference>
<evidence type="ECO:0000256" key="5">
    <source>
        <dbReference type="ARBA" id="ARBA00050358"/>
    </source>
</evidence>
<name>A0A0R0HJA9_SOYBN</name>
<gene>
    <name evidence="23" type="ORF">GLYMA_11G059600</name>
</gene>
<dbReference type="FunCoup" id="A0A0R0HJA9">
    <property type="interactions" value="493"/>
</dbReference>
<evidence type="ECO:0000256" key="11">
    <source>
        <dbReference type="ARBA" id="ARBA00052511"/>
    </source>
</evidence>
<dbReference type="FunFam" id="1.25.40.10:FF:000694">
    <property type="entry name" value="Pentatricopeptide repeat-containing protein At3g50420"/>
    <property type="match status" value="1"/>
</dbReference>
<evidence type="ECO:0000256" key="6">
    <source>
        <dbReference type="ARBA" id="ARBA00050608"/>
    </source>
</evidence>
<dbReference type="InParanoid" id="A0A0R0HJA9"/>
<dbReference type="PANTHER" id="PTHR24015:SF2017">
    <property type="entry name" value="PENTATRICOPEPTIDE REPEAT-CONTAINING PROTEIN"/>
    <property type="match status" value="1"/>
</dbReference>
<dbReference type="PaxDb" id="3847-GLYMA11G06340.1"/>
<evidence type="ECO:0000313" key="25">
    <source>
        <dbReference type="Proteomes" id="UP000008827"/>
    </source>
</evidence>
<feature type="repeat" description="PPR" evidence="21">
    <location>
        <begin position="547"/>
        <end position="581"/>
    </location>
</feature>
<comment type="catalytic activity">
    <reaction evidence="2">
        <text>4-methoxybenzaldehyde + hydrogen cyanide = (2S)-2-hydroxy-2-(4-methoxyphenyl)acetonitrile</text>
        <dbReference type="Rhea" id="RHEA:77447"/>
        <dbReference type="ChEBI" id="CHEBI:18407"/>
        <dbReference type="ChEBI" id="CHEBI:28235"/>
        <dbReference type="ChEBI" id="CHEBI:197328"/>
    </reaction>
</comment>
<reference evidence="23" key="3">
    <citation type="submission" date="2018-07" db="EMBL/GenBank/DDBJ databases">
        <title>WGS assembly of Glycine max.</title>
        <authorList>
            <person name="Schmutz J."/>
            <person name="Cannon S."/>
            <person name="Schlueter J."/>
            <person name="Ma J."/>
            <person name="Mitros T."/>
            <person name="Nelson W."/>
            <person name="Hyten D."/>
            <person name="Song Q."/>
            <person name="Thelen J."/>
            <person name="Cheng J."/>
            <person name="Xu D."/>
            <person name="Hellsten U."/>
            <person name="May G."/>
            <person name="Yu Y."/>
            <person name="Sakurai T."/>
            <person name="Umezawa T."/>
            <person name="Bhattacharyya M."/>
            <person name="Sandhu D."/>
            <person name="Valliyodan B."/>
            <person name="Lindquist E."/>
            <person name="Peto M."/>
            <person name="Grant D."/>
            <person name="Shu S."/>
            <person name="Goodstein D."/>
            <person name="Barry K."/>
            <person name="Futrell-Griggs M."/>
            <person name="Abernathy B."/>
            <person name="Du J."/>
            <person name="Tian Z."/>
            <person name="Zhu L."/>
            <person name="Gill N."/>
            <person name="Joshi T."/>
            <person name="Libault M."/>
            <person name="Sethuraman A."/>
            <person name="Zhang X."/>
            <person name="Shinozaki K."/>
            <person name="Nguyen H."/>
            <person name="Wing R."/>
            <person name="Cregan P."/>
            <person name="Specht J."/>
            <person name="Grimwood J."/>
            <person name="Rokhsar D."/>
            <person name="Stacey G."/>
            <person name="Shoemaker R."/>
            <person name="Jackson S."/>
        </authorList>
    </citation>
    <scope>NUCLEOTIDE SEQUENCE</scope>
    <source>
        <tissue evidence="23">Callus</tissue>
    </source>
</reference>
<feature type="domain" description="AB hydrolase-1" evidence="22">
    <location>
        <begin position="11"/>
        <end position="247"/>
    </location>
</feature>
<dbReference type="EnsemblPlants" id="KRH28530">
    <property type="protein sequence ID" value="KRH28530"/>
    <property type="gene ID" value="GLYMA_11G059600"/>
</dbReference>
<evidence type="ECO:0000256" key="10">
    <source>
        <dbReference type="ARBA" id="ARBA00052033"/>
    </source>
</evidence>
<dbReference type="GO" id="GO:0009451">
    <property type="term" value="P:RNA modification"/>
    <property type="evidence" value="ECO:0000318"/>
    <property type="project" value="GO_Central"/>
</dbReference>
<comment type="catalytic activity">
    <reaction evidence="8">
        <text>a disubstituted aliphatic (S)-hydroxynitrile = a ketone + hydrogen cyanide</text>
        <dbReference type="Rhea" id="RHEA:56592"/>
        <dbReference type="ChEBI" id="CHEBI:17087"/>
        <dbReference type="ChEBI" id="CHEBI:18407"/>
        <dbReference type="ChEBI" id="CHEBI:140597"/>
        <dbReference type="EC" id="4.1.2.47"/>
    </reaction>
</comment>
<feature type="repeat" description="PPR" evidence="21">
    <location>
        <begin position="785"/>
        <end position="819"/>
    </location>
</feature>
<dbReference type="Gramene" id="KRH28530">
    <property type="protein sequence ID" value="KRH28530"/>
    <property type="gene ID" value="GLYMA_11G059600"/>
</dbReference>
<dbReference type="NCBIfam" id="TIGR00756">
    <property type="entry name" value="PPR"/>
    <property type="match status" value="3"/>
</dbReference>
<evidence type="ECO:0000256" key="17">
    <source>
        <dbReference type="ARBA" id="ARBA00069221"/>
    </source>
</evidence>
<dbReference type="InterPro" id="IPR046960">
    <property type="entry name" value="PPR_At4g14850-like_plant"/>
</dbReference>
<dbReference type="InterPro" id="IPR011990">
    <property type="entry name" value="TPR-like_helical_dom_sf"/>
</dbReference>
<dbReference type="AlphaFoldDB" id="A0A0R0HJA9"/>
<evidence type="ECO:0000259" key="22">
    <source>
        <dbReference type="Pfam" id="PF12697"/>
    </source>
</evidence>
<feature type="repeat" description="PPR" evidence="21">
    <location>
        <begin position="516"/>
        <end position="546"/>
    </location>
</feature>
<dbReference type="GO" id="GO:0047606">
    <property type="term" value="F:(S)-hydroxynitrile lyase activity"/>
    <property type="evidence" value="ECO:0007669"/>
    <property type="project" value="UniProtKB-EC"/>
</dbReference>
<evidence type="ECO:0000256" key="7">
    <source>
        <dbReference type="ARBA" id="ARBA00051647"/>
    </source>
</evidence>
<feature type="repeat" description="PPR" evidence="21">
    <location>
        <begin position="750"/>
        <end position="784"/>
    </location>
</feature>
<dbReference type="InterPro" id="IPR046848">
    <property type="entry name" value="E_motif"/>
</dbReference>
<evidence type="ECO:0000313" key="24">
    <source>
        <dbReference type="EnsemblPlants" id="KRH28530"/>
    </source>
</evidence>
<evidence type="ECO:0000256" key="21">
    <source>
        <dbReference type="PROSITE-ProRule" id="PRU00708"/>
    </source>
</evidence>
<evidence type="ECO:0000256" key="16">
    <source>
        <dbReference type="ARBA" id="ARBA00066572"/>
    </source>
</evidence>
<feature type="repeat" description="PPR" evidence="21">
    <location>
        <begin position="313"/>
        <end position="343"/>
    </location>
</feature>
<reference evidence="24" key="2">
    <citation type="submission" date="2018-02" db="UniProtKB">
        <authorList>
            <consortium name="EnsemblPlants"/>
        </authorList>
    </citation>
    <scope>IDENTIFICATION</scope>
    <source>
        <strain evidence="24">Williams 82</strain>
    </source>
</reference>
<dbReference type="EMBL" id="CM000844">
    <property type="protein sequence ID" value="KRH28530.1"/>
    <property type="molecule type" value="Genomic_DNA"/>
</dbReference>
<feature type="repeat" description="PPR" evidence="21">
    <location>
        <begin position="446"/>
        <end position="480"/>
    </location>
</feature>
<evidence type="ECO:0000256" key="4">
    <source>
        <dbReference type="ARBA" id="ARBA00050262"/>
    </source>
</evidence>
<comment type="catalytic activity">
    <reaction evidence="9">
        <text>acrolein + hydrogen cyanide = (2S)-2-hydroxybut-3-enenitrile</text>
        <dbReference type="Rhea" id="RHEA:77411"/>
        <dbReference type="ChEBI" id="CHEBI:15368"/>
        <dbReference type="ChEBI" id="CHEBI:18407"/>
        <dbReference type="ChEBI" id="CHEBI:197356"/>
    </reaction>
</comment>
<evidence type="ECO:0000256" key="15">
    <source>
        <dbReference type="ARBA" id="ARBA00060885"/>
    </source>
</evidence>
<organism evidence="23">
    <name type="scientific">Glycine max</name>
    <name type="common">Soybean</name>
    <name type="synonym">Glycine hispida</name>
    <dbReference type="NCBI Taxonomy" id="3847"/>
    <lineage>
        <taxon>Eukaryota</taxon>
        <taxon>Viridiplantae</taxon>
        <taxon>Streptophyta</taxon>
        <taxon>Embryophyta</taxon>
        <taxon>Tracheophyta</taxon>
        <taxon>Spermatophyta</taxon>
        <taxon>Magnoliopsida</taxon>
        <taxon>eudicotyledons</taxon>
        <taxon>Gunneridae</taxon>
        <taxon>Pentapetalae</taxon>
        <taxon>rosids</taxon>
        <taxon>fabids</taxon>
        <taxon>Fabales</taxon>
        <taxon>Fabaceae</taxon>
        <taxon>Papilionoideae</taxon>
        <taxon>50 kb inversion clade</taxon>
        <taxon>NPAAA clade</taxon>
        <taxon>indigoferoid/millettioid clade</taxon>
        <taxon>Phaseoleae</taxon>
        <taxon>Glycine</taxon>
        <taxon>Glycine subgen. Soja</taxon>
    </lineage>
</organism>
<dbReference type="Gene3D" id="1.25.40.10">
    <property type="entry name" value="Tetratricopeptide repeat domain"/>
    <property type="match status" value="6"/>
</dbReference>
<dbReference type="SMR" id="A0A0R0HJA9"/>
<comment type="catalytic activity">
    <reaction evidence="5">
        <text>benzaldehyde + hydrogen cyanide = (S)-mandelonitrile</text>
        <dbReference type="Rhea" id="RHEA:77427"/>
        <dbReference type="ChEBI" id="CHEBI:17169"/>
        <dbReference type="ChEBI" id="CHEBI:18407"/>
        <dbReference type="ChEBI" id="CHEBI:36941"/>
    </reaction>
</comment>
<evidence type="ECO:0000256" key="19">
    <source>
        <dbReference type="ARBA" id="ARBA00078291"/>
    </source>
</evidence>
<protein>
    <recommendedName>
        <fullName evidence="17">(S)-hydroxynitrile lyase</fullName>
        <ecNumber evidence="16">4.1.2.47</ecNumber>
    </recommendedName>
    <alternativeName>
        <fullName evidence="18">2-hydroxy-2-methylpropanenitrile lyase</fullName>
    </alternativeName>
    <alternativeName>
        <fullName evidence="19">Acetone cyanohydrin lyase</fullName>
    </alternativeName>
    <alternativeName>
        <fullName evidence="20">Hydroxynitrile lyase</fullName>
    </alternativeName>
</protein>
<dbReference type="GO" id="GO:0003723">
    <property type="term" value="F:RNA binding"/>
    <property type="evidence" value="ECO:0000318"/>
    <property type="project" value="GO_Central"/>
</dbReference>
<dbReference type="Proteomes" id="UP000008827">
    <property type="component" value="Chromosome 11"/>
</dbReference>
<comment type="catalytic activity">
    <reaction evidence="4">
        <text>2-hydroxy-2-methylpropanenitrile = acetone + hydrogen cyanide</text>
        <dbReference type="Rhea" id="RHEA:11932"/>
        <dbReference type="ChEBI" id="CHEBI:15347"/>
        <dbReference type="ChEBI" id="CHEBI:15348"/>
        <dbReference type="ChEBI" id="CHEBI:18407"/>
    </reaction>
    <physiologicalReaction direction="left-to-right" evidence="4">
        <dbReference type="Rhea" id="RHEA:11933"/>
    </physiologicalReaction>
</comment>
<dbReference type="FunFam" id="1.25.40.10:FF:000090">
    <property type="entry name" value="Pentatricopeptide repeat-containing protein, chloroplastic"/>
    <property type="match status" value="1"/>
</dbReference>
<evidence type="ECO:0000256" key="1">
    <source>
        <dbReference type="ARBA" id="ARBA00022737"/>
    </source>
</evidence>
<comment type="similarity">
    <text evidence="15">Belongs to the AB hydrolase superfamily. Hydroxynitrile lyase family.</text>
</comment>
<evidence type="ECO:0000256" key="20">
    <source>
        <dbReference type="ARBA" id="ARBA00079794"/>
    </source>
</evidence>
<dbReference type="InterPro" id="IPR002885">
    <property type="entry name" value="PPR_rpt"/>
</dbReference>
<comment type="catalytic activity">
    <reaction evidence="3">
        <text>a monosubstituted aliphatic (S)-hydroxynitrile = an aldehyde + hydrogen cyanide</text>
        <dbReference type="Rhea" id="RHEA:56588"/>
        <dbReference type="ChEBI" id="CHEBI:17478"/>
        <dbReference type="ChEBI" id="CHEBI:18407"/>
        <dbReference type="ChEBI" id="CHEBI:140596"/>
        <dbReference type="EC" id="4.1.2.47"/>
    </reaction>
</comment>
<dbReference type="Pfam" id="PF20431">
    <property type="entry name" value="E_motif"/>
    <property type="match status" value="1"/>
</dbReference>
<comment type="catalytic activity">
    <reaction evidence="6">
        <text>formylthiophene + hydrogen cyanide = (2R)-2-hydroxy-2-(thiophen-2-yl)acetonitrile</text>
        <dbReference type="Rhea" id="RHEA:77455"/>
        <dbReference type="ChEBI" id="CHEBI:18407"/>
        <dbReference type="ChEBI" id="CHEBI:87301"/>
        <dbReference type="ChEBI" id="CHEBI:197332"/>
    </reaction>
</comment>
<comment type="catalytic activity">
    <reaction evidence="11">
        <text>3-formylthiophene + hydrogen cyanide = (2S)-2-hydroxy-2-(thiophen-3-yl)acetonitrile</text>
        <dbReference type="Rhea" id="RHEA:77459"/>
        <dbReference type="ChEBI" id="CHEBI:18407"/>
        <dbReference type="ChEBI" id="CHEBI:87611"/>
        <dbReference type="ChEBI" id="CHEBI:197333"/>
    </reaction>
</comment>